<evidence type="ECO:0000313" key="1">
    <source>
        <dbReference type="EMBL" id="SHJ67497.1"/>
    </source>
</evidence>
<gene>
    <name evidence="1" type="ORF">SAMN02745165_02914</name>
</gene>
<dbReference type="AlphaFoldDB" id="A0A1M6L8G4"/>
<protein>
    <submittedName>
        <fullName evidence="1">Uncharacterized protein</fullName>
    </submittedName>
</protein>
<sequence length="136" mass="15343">MLAEVLSPLSTKKGTIPTGSQIVLPDKIANQLIAKRKIKPVSIARLEAEELRMITPVENLAAVIVGLTENNLELQKKLLLKHCQQYAPNTHFRALKEKWEEKAAILEYDAGMTREEAEHKAAQMYLLEAFLPELRV</sequence>
<proteinExistence type="predicted"/>
<keyword evidence="2" id="KW-1185">Reference proteome</keyword>
<reference evidence="1 2" key="1">
    <citation type="submission" date="2016-11" db="EMBL/GenBank/DDBJ databases">
        <authorList>
            <person name="Jaros S."/>
            <person name="Januszkiewicz K."/>
            <person name="Wedrychowicz H."/>
        </authorList>
    </citation>
    <scope>NUCLEOTIDE SEQUENCE [LARGE SCALE GENOMIC DNA]</scope>
    <source>
        <strain evidence="1 2">DSM 5091</strain>
    </source>
</reference>
<evidence type="ECO:0000313" key="2">
    <source>
        <dbReference type="Proteomes" id="UP000184171"/>
    </source>
</evidence>
<organism evidence="1 2">
    <name type="scientific">Malonomonas rubra DSM 5091</name>
    <dbReference type="NCBI Taxonomy" id="1122189"/>
    <lineage>
        <taxon>Bacteria</taxon>
        <taxon>Pseudomonadati</taxon>
        <taxon>Thermodesulfobacteriota</taxon>
        <taxon>Desulfuromonadia</taxon>
        <taxon>Desulfuromonadales</taxon>
        <taxon>Geopsychrobacteraceae</taxon>
        <taxon>Malonomonas</taxon>
    </lineage>
</organism>
<accession>A0A1M6L8G4</accession>
<dbReference type="Proteomes" id="UP000184171">
    <property type="component" value="Unassembled WGS sequence"/>
</dbReference>
<dbReference type="RefSeq" id="WP_072909472.1">
    <property type="nucleotide sequence ID" value="NZ_FQZT01000012.1"/>
</dbReference>
<dbReference type="STRING" id="1122189.SAMN02745165_02914"/>
<name>A0A1M6L8G4_MALRU</name>
<dbReference type="EMBL" id="FQZT01000012">
    <property type="protein sequence ID" value="SHJ67497.1"/>
    <property type="molecule type" value="Genomic_DNA"/>
</dbReference>